<gene>
    <name evidence="1" type="ORF">PHYBLDRAFT_184829</name>
</gene>
<dbReference type="Proteomes" id="UP000077315">
    <property type="component" value="Unassembled WGS sequence"/>
</dbReference>
<organism evidence="1 2">
    <name type="scientific">Phycomyces blakesleeanus (strain ATCC 8743b / DSM 1359 / FGSC 10004 / NBRC 33097 / NRRL 1555)</name>
    <dbReference type="NCBI Taxonomy" id="763407"/>
    <lineage>
        <taxon>Eukaryota</taxon>
        <taxon>Fungi</taxon>
        <taxon>Fungi incertae sedis</taxon>
        <taxon>Mucoromycota</taxon>
        <taxon>Mucoromycotina</taxon>
        <taxon>Mucoromycetes</taxon>
        <taxon>Mucorales</taxon>
        <taxon>Phycomycetaceae</taxon>
        <taxon>Phycomyces</taxon>
    </lineage>
</organism>
<dbReference type="InterPro" id="IPR036047">
    <property type="entry name" value="F-box-like_dom_sf"/>
</dbReference>
<name>A0A167QF14_PHYB8</name>
<sequence length="617" mass="71003">MSIPTEILAIIADILLNKEKFGCITVCKQWYNVFWHSLWKRIEINSQGKLETICTQANIQQSIYQQHGHRSQELYINFNGQVTDSHLKTLRLCFPNLKRLCIKTGLSQPTILEEIHDQSLWESLTHLSICSSRDDLGSMAEAHLDILKFVPHLIQLEFTGYNGGEGKCTWQDIETVHARLPKLENLKICMEGYGIELDEMEHLKNIVPATKITALATGIFEWDITWAYYFACKYPNIQKMDCSFEPIPNDSNDFKKTLSMIMNLHRPFQYLNTIDIYESMLPDCVHGSIISILSKLSVNIKSIKYKVDSFSDDATKDTANDSIKRMVNGSSASLERFSLDCQVYLSLTDLFANIGICTRLVDLELTIQLEEIFLDSLLGYCKNLKKLTIRSHICMHLRILSNTIQPHGLEIFEVYDSAIHVESFKKLSDGCRKLSRMVINNASIYGTISEKNGELRIDMQNTEFKFLKFDKLHFDHDSEVLGKGTSINFFVLHPLNFSQRREVNLCGDVLPSGADFPLTLWTHLYHSFIDDNMYECMRILEKDEIEYVEDYFNSFQKNLKNAVAPDYSLFAHDNEANRNMWKFDLVRGFATFHCGKADQYEIRGYILNGDASSQITT</sequence>
<keyword evidence="2" id="KW-1185">Reference proteome</keyword>
<evidence type="ECO:0000313" key="1">
    <source>
        <dbReference type="EMBL" id="OAD79600.1"/>
    </source>
</evidence>
<evidence type="ECO:0008006" key="3">
    <source>
        <dbReference type="Google" id="ProtNLM"/>
    </source>
</evidence>
<dbReference type="VEuPathDB" id="FungiDB:PHYBLDRAFT_184829"/>
<dbReference type="AlphaFoldDB" id="A0A167QF14"/>
<dbReference type="InterPro" id="IPR032675">
    <property type="entry name" value="LRR_dom_sf"/>
</dbReference>
<dbReference type="SUPFAM" id="SSF81383">
    <property type="entry name" value="F-box domain"/>
    <property type="match status" value="1"/>
</dbReference>
<dbReference type="Gene3D" id="3.80.10.10">
    <property type="entry name" value="Ribonuclease Inhibitor"/>
    <property type="match status" value="2"/>
</dbReference>
<protein>
    <recommendedName>
        <fullName evidence="3">F-box domain-containing protein</fullName>
    </recommendedName>
</protein>
<dbReference type="OrthoDB" id="10334419at2759"/>
<dbReference type="GeneID" id="28999901"/>
<dbReference type="EMBL" id="KV440972">
    <property type="protein sequence ID" value="OAD79600.1"/>
    <property type="molecule type" value="Genomic_DNA"/>
</dbReference>
<proteinExistence type="predicted"/>
<accession>A0A167QF14</accession>
<reference evidence="2" key="1">
    <citation type="submission" date="2015-06" db="EMBL/GenBank/DDBJ databases">
        <title>Expansion of signal transduction pathways in fungi by whole-genome duplication.</title>
        <authorList>
            <consortium name="DOE Joint Genome Institute"/>
            <person name="Corrochano L.M."/>
            <person name="Kuo A."/>
            <person name="Marcet-Houben M."/>
            <person name="Polaino S."/>
            <person name="Salamov A."/>
            <person name="Villalobos J.M."/>
            <person name="Alvarez M.I."/>
            <person name="Avalos J."/>
            <person name="Benito E.P."/>
            <person name="Benoit I."/>
            <person name="Burger G."/>
            <person name="Camino L.P."/>
            <person name="Canovas D."/>
            <person name="Cerda-Olmedo E."/>
            <person name="Cheng J.-F."/>
            <person name="Dominguez A."/>
            <person name="Elias M."/>
            <person name="Eslava A.P."/>
            <person name="Glaser F."/>
            <person name="Grimwood J."/>
            <person name="Gutierrez G."/>
            <person name="Heitman J."/>
            <person name="Henrissat B."/>
            <person name="Iturriaga E.A."/>
            <person name="Lang B.F."/>
            <person name="Lavin J.L."/>
            <person name="Lee S."/>
            <person name="Li W."/>
            <person name="Lindquist E."/>
            <person name="Lopez-Garcia S."/>
            <person name="Luque E.M."/>
            <person name="Marcos A.T."/>
            <person name="Martin J."/>
            <person name="McCluskey K."/>
            <person name="Medina H.R."/>
            <person name="Miralles-Duran A."/>
            <person name="Miyazaki A."/>
            <person name="Munoz-Torres E."/>
            <person name="Oguiza J.A."/>
            <person name="Ohm R."/>
            <person name="Olmedo M."/>
            <person name="Orejas M."/>
            <person name="Ortiz-Castellanos L."/>
            <person name="Pisabarro A.G."/>
            <person name="Rodriguez-Romero J."/>
            <person name="Ruiz-Herrera J."/>
            <person name="Ruiz-Vazquez R."/>
            <person name="Sanz C."/>
            <person name="Schackwitz W."/>
            <person name="Schmutz J."/>
            <person name="Shahriari M."/>
            <person name="Shelest E."/>
            <person name="Silva-Franco F."/>
            <person name="Soanes D."/>
            <person name="Syed K."/>
            <person name="Tagua V.G."/>
            <person name="Talbot N.J."/>
            <person name="Thon M."/>
            <person name="De vries R.P."/>
            <person name="Wiebenga A."/>
            <person name="Yadav J.S."/>
            <person name="Braun E.L."/>
            <person name="Baker S."/>
            <person name="Garre V."/>
            <person name="Horwitz B."/>
            <person name="Torres-Martinez S."/>
            <person name="Idnurm A."/>
            <person name="Herrera-Estrella A."/>
            <person name="Gabaldon T."/>
            <person name="Grigoriev I.V."/>
        </authorList>
    </citation>
    <scope>NUCLEOTIDE SEQUENCE [LARGE SCALE GENOMIC DNA]</scope>
    <source>
        <strain evidence="2">NRRL 1555(-)</strain>
    </source>
</reference>
<dbReference type="InParanoid" id="A0A167QF14"/>
<dbReference type="RefSeq" id="XP_018297640.1">
    <property type="nucleotide sequence ID" value="XM_018438995.1"/>
</dbReference>
<evidence type="ECO:0000313" key="2">
    <source>
        <dbReference type="Proteomes" id="UP000077315"/>
    </source>
</evidence>